<keyword evidence="2" id="KW-1185">Reference proteome</keyword>
<comment type="caution">
    <text evidence="1">The sequence shown here is derived from an EMBL/GenBank/DDBJ whole genome shotgun (WGS) entry which is preliminary data.</text>
</comment>
<dbReference type="RefSeq" id="WP_394471602.1">
    <property type="nucleotide sequence ID" value="NZ_JBIGHY010000006.1"/>
</dbReference>
<evidence type="ECO:0000313" key="1">
    <source>
        <dbReference type="EMBL" id="MFG6415531.1"/>
    </source>
</evidence>
<proteinExistence type="predicted"/>
<organism evidence="1 2">
    <name type="scientific">Pelomonas dachongensis</name>
    <dbReference type="NCBI Taxonomy" id="3299029"/>
    <lineage>
        <taxon>Bacteria</taxon>
        <taxon>Pseudomonadati</taxon>
        <taxon>Pseudomonadota</taxon>
        <taxon>Betaproteobacteria</taxon>
        <taxon>Burkholderiales</taxon>
        <taxon>Sphaerotilaceae</taxon>
        <taxon>Roseateles</taxon>
    </lineage>
</organism>
<dbReference type="Gene3D" id="1.25.40.10">
    <property type="entry name" value="Tetratricopeptide repeat domain"/>
    <property type="match status" value="1"/>
</dbReference>
<sequence length="177" mass="18618">MNDPTIDYDQINALARQAFAHWGQARLAEAAAGYAAAITLVRESGLPAGADLHAQRAGVLDAWGQLDEAVAESELALGAEQARGGASDAAPAVKIARHFLADRLVRQGQAERALEVLAPSLAVLSDDWLLHMTQAEALSAAGRTDDARRAAEHAVAQAGSEAKRAQIAERLAAVLRR</sequence>
<evidence type="ECO:0000313" key="2">
    <source>
        <dbReference type="Proteomes" id="UP001606300"/>
    </source>
</evidence>
<name>A0ABW7ETY6_9BURK</name>
<evidence type="ECO:0008006" key="3">
    <source>
        <dbReference type="Google" id="ProtNLM"/>
    </source>
</evidence>
<accession>A0ABW7ETY6</accession>
<reference evidence="1 2" key="1">
    <citation type="submission" date="2024-09" db="EMBL/GenBank/DDBJ databases">
        <title>Novel species of the genus Pelomonas and Roseateles isolated from streams.</title>
        <authorList>
            <person name="Lu H."/>
        </authorList>
    </citation>
    <scope>NUCLEOTIDE SEQUENCE [LARGE SCALE GENOMIC DNA]</scope>
    <source>
        <strain evidence="1 2">DC23W</strain>
    </source>
</reference>
<dbReference type="SUPFAM" id="SSF48452">
    <property type="entry name" value="TPR-like"/>
    <property type="match status" value="1"/>
</dbReference>
<gene>
    <name evidence="1" type="ORF">ACG02S_16675</name>
</gene>
<dbReference type="InterPro" id="IPR011990">
    <property type="entry name" value="TPR-like_helical_dom_sf"/>
</dbReference>
<protein>
    <recommendedName>
        <fullName evidence="3">Tetratricopeptide repeat-containing protein</fullName>
    </recommendedName>
</protein>
<dbReference type="EMBL" id="JBIGHY010000006">
    <property type="protein sequence ID" value="MFG6415531.1"/>
    <property type="molecule type" value="Genomic_DNA"/>
</dbReference>
<dbReference type="Proteomes" id="UP001606300">
    <property type="component" value="Unassembled WGS sequence"/>
</dbReference>